<dbReference type="Pfam" id="PF08732">
    <property type="entry name" value="HIM1"/>
    <property type="match status" value="1"/>
</dbReference>
<accession>A0AA91Q4A7</accession>
<comment type="caution">
    <text evidence="7">The sequence shown here is derived from an EMBL/GenBank/DDBJ whole genome shotgun (WGS) entry which is preliminary data.</text>
</comment>
<dbReference type="EMBL" id="LYUB02000001">
    <property type="protein sequence ID" value="OVF11004.1"/>
    <property type="molecule type" value="Genomic_DNA"/>
</dbReference>
<evidence type="ECO:0000313" key="8">
    <source>
        <dbReference type="Proteomes" id="UP000195602"/>
    </source>
</evidence>
<dbReference type="Gene3D" id="3.40.50.720">
    <property type="entry name" value="NAD(P)-binding Rossmann-like Domain"/>
    <property type="match status" value="1"/>
</dbReference>
<dbReference type="SUPFAM" id="SSF51735">
    <property type="entry name" value="NAD(P)-binding Rossmann-fold domains"/>
    <property type="match status" value="1"/>
</dbReference>
<evidence type="ECO:0000256" key="3">
    <source>
        <dbReference type="ARBA" id="ARBA00022787"/>
    </source>
</evidence>
<evidence type="ECO:0000256" key="2">
    <source>
        <dbReference type="ARBA" id="ARBA00006617"/>
    </source>
</evidence>
<keyword evidence="4" id="KW-0809">Transit peptide</keyword>
<evidence type="ECO:0000256" key="6">
    <source>
        <dbReference type="ARBA" id="ARBA00023136"/>
    </source>
</evidence>
<sequence length="225" mass="24445">MTSIVFGATGLCGKEILKHADKQPNLTKLVSVTRRPFDFESEKLTKRVESDVDKYGEIINEVKPKICFSGLGTTRAAAGSAKAFVDIDYGINYKIAKAAKEAGVETFVLISSIGANAHSPFLYMKTKGRLEDDVIALKFPRTIILRPGPLLGEREKSKGMLDKMNVFVNKFFHGTIIGRWTLCPIYGSEVGKAAVQLASEKFSTAEGPVVEIVGGKELLDVASSN</sequence>
<dbReference type="InterPro" id="IPR036291">
    <property type="entry name" value="NAD(P)-bd_dom_sf"/>
</dbReference>
<reference evidence="7 8" key="1">
    <citation type="submission" date="2017-04" db="EMBL/GenBank/DDBJ databases">
        <title>Draft genome of the yeast Clavispora lusitaniae type strain CBS 6936.</title>
        <authorList>
            <person name="Durrens P."/>
            <person name="Klopp C."/>
            <person name="Biteau N."/>
            <person name="Fitton-Ouhabi V."/>
            <person name="Dementhon K."/>
            <person name="Accoceberry I."/>
            <person name="Sherman D.J."/>
            <person name="Noel T."/>
        </authorList>
    </citation>
    <scope>NUCLEOTIDE SEQUENCE [LARGE SCALE GENOMIC DNA]</scope>
    <source>
        <strain evidence="7 8">CBS 6936</strain>
    </source>
</reference>
<comment type="similarity">
    <text evidence="2">Belongs to the FMP52 family.</text>
</comment>
<keyword evidence="6" id="KW-0472">Membrane</keyword>
<dbReference type="GO" id="GO:0005741">
    <property type="term" value="C:mitochondrial outer membrane"/>
    <property type="evidence" value="ECO:0007669"/>
    <property type="project" value="UniProtKB-SubCell"/>
</dbReference>
<keyword evidence="5" id="KW-0496">Mitochondrion</keyword>
<evidence type="ECO:0000256" key="4">
    <source>
        <dbReference type="ARBA" id="ARBA00022946"/>
    </source>
</evidence>
<dbReference type="FunFam" id="3.40.50.720:FF:000366">
    <property type="entry name" value="Protein FMP52, mitochondrial"/>
    <property type="match status" value="1"/>
</dbReference>
<dbReference type="AlphaFoldDB" id="A0AA91Q4A7"/>
<evidence type="ECO:0008006" key="9">
    <source>
        <dbReference type="Google" id="ProtNLM"/>
    </source>
</evidence>
<dbReference type="PANTHER" id="PTHR14097">
    <property type="entry name" value="OXIDOREDUCTASE HTATIP2"/>
    <property type="match status" value="1"/>
</dbReference>
<evidence type="ECO:0000256" key="1">
    <source>
        <dbReference type="ARBA" id="ARBA00004450"/>
    </source>
</evidence>
<keyword evidence="3" id="KW-1000">Mitochondrion outer membrane</keyword>
<dbReference type="OMA" id="CIENAKA"/>
<dbReference type="PANTHER" id="PTHR14097:SF7">
    <property type="entry name" value="OXIDOREDUCTASE HTATIP2"/>
    <property type="match status" value="1"/>
</dbReference>
<evidence type="ECO:0000256" key="5">
    <source>
        <dbReference type="ARBA" id="ARBA00023128"/>
    </source>
</evidence>
<proteinExistence type="inferred from homology"/>
<gene>
    <name evidence="7" type="ORF">A9F13_01g04499</name>
</gene>
<protein>
    <recommendedName>
        <fullName evidence="9">NAD(P)-binding domain-containing protein</fullName>
    </recommendedName>
</protein>
<comment type="subcellular location">
    <subcellularLocation>
        <location evidence="1">Mitochondrion outer membrane</location>
        <topology evidence="1">Peripheral membrane protein</topology>
    </subcellularLocation>
</comment>
<name>A0AA91Q4A7_CLALS</name>
<dbReference type="KEGG" id="clus:A9F13_01g04499"/>
<organism evidence="7 8">
    <name type="scientific">Clavispora lusitaniae</name>
    <name type="common">Candida lusitaniae</name>
    <dbReference type="NCBI Taxonomy" id="36911"/>
    <lineage>
        <taxon>Eukaryota</taxon>
        <taxon>Fungi</taxon>
        <taxon>Dikarya</taxon>
        <taxon>Ascomycota</taxon>
        <taxon>Saccharomycotina</taxon>
        <taxon>Pichiomycetes</taxon>
        <taxon>Metschnikowiaceae</taxon>
        <taxon>Clavispora</taxon>
    </lineage>
</organism>
<evidence type="ECO:0000313" key="7">
    <source>
        <dbReference type="EMBL" id="OVF11004.1"/>
    </source>
</evidence>
<dbReference type="Proteomes" id="UP000195602">
    <property type="component" value="Unassembled WGS sequence"/>
</dbReference>
<dbReference type="InterPro" id="IPR014843">
    <property type="entry name" value="Him1/Fmp52"/>
</dbReference>
<dbReference type="GO" id="GO:0051170">
    <property type="term" value="P:import into nucleus"/>
    <property type="evidence" value="ECO:0007669"/>
    <property type="project" value="TreeGrafter"/>
</dbReference>